<evidence type="ECO:0000313" key="2">
    <source>
        <dbReference type="Proteomes" id="UP000195455"/>
    </source>
</evidence>
<evidence type="ECO:0008006" key="3">
    <source>
        <dbReference type="Google" id="ProtNLM"/>
    </source>
</evidence>
<protein>
    <recommendedName>
        <fullName evidence="3">SIR2-like domain-containing protein</fullName>
    </recommendedName>
</protein>
<accession>A0A1Y3U918</accession>
<dbReference type="Pfam" id="PF13289">
    <property type="entry name" value="SIR2_2"/>
    <property type="match status" value="1"/>
</dbReference>
<name>A0A1Y3U918_9FIRM</name>
<evidence type="ECO:0000313" key="1">
    <source>
        <dbReference type="EMBL" id="OUN45311.1"/>
    </source>
</evidence>
<gene>
    <name evidence="1" type="ORF">B5G26_03325</name>
</gene>
<dbReference type="RefSeq" id="WP_087988688.1">
    <property type="nucleotide sequence ID" value="NZ_NFHM01000002.1"/>
</dbReference>
<comment type="caution">
    <text evidence="1">The sequence shown here is derived from an EMBL/GenBank/DDBJ whole genome shotgun (WGS) entry which is preliminary data.</text>
</comment>
<organism evidence="1 2">
    <name type="scientific">Anaerotignum lactatifermentans</name>
    <dbReference type="NCBI Taxonomy" id="160404"/>
    <lineage>
        <taxon>Bacteria</taxon>
        <taxon>Bacillati</taxon>
        <taxon>Bacillota</taxon>
        <taxon>Clostridia</taxon>
        <taxon>Lachnospirales</taxon>
        <taxon>Anaerotignaceae</taxon>
        <taxon>Anaerotignum</taxon>
    </lineage>
</organism>
<dbReference type="EMBL" id="NFHM01000002">
    <property type="protein sequence ID" value="OUN45311.1"/>
    <property type="molecule type" value="Genomic_DNA"/>
</dbReference>
<sequence>MQESKCVCVSYEQVKFEIQQQLKRTALIPVLGSGFTRGCTSQGGKVPSGDDYKDYMIDQIIKKRGYDDSKKSNYENKQFSEISTIYHAIIPKQQQRIYLRNNFTKVELSSDKKNFLDIDWPYVYTLNIDDAIEKNSRYTTVVYSNRELWDEIFVNEKCTIKLHGHIDDILVYEDSKCEIFDLPQYVQSLNDNRVLLDKLKHDYEFLNLIYIGCSLSNEIDLLSIASKAAINGNRYYCTDTQPDEDSLLMLAVYGITHCVIFDSYDAIYTELVASAEEAEKIGKSDLDKYKTFEFTKLQDGFDTNKAYLFHGKTLIDKERRVFLPSFFISREITDKLAKNIKSKGTQILVGSGCSGKTYVTIDLARRIVDRDVFVFQSRERINDDAFSELLLRENCLIITDSKALSVQQIEDIIRSDLERVNRQNSFVIVENKSNRDLISLLSLLKMTDVVKKHELIPDELKNKLTVEKSKELNQKLVKSSFGIFSERKSISDNIIDISTRLVQTNKFDRIVPKMQTVKEVACLIVLATMEKVYSKDVVILNLEEEFILQKREAFPLIEDEGTWNFEISIGNNSPMKYVVNAEFWLYNQLDGLARTKLGRERIIDAYRYIVQKIIEHYGKPDLKRGERNAPYKEYILFDNINQIFATQGNVWC</sequence>
<dbReference type="Proteomes" id="UP000195455">
    <property type="component" value="Unassembled WGS sequence"/>
</dbReference>
<dbReference type="AlphaFoldDB" id="A0A1Y3U918"/>
<reference evidence="2" key="1">
    <citation type="submission" date="2017-04" db="EMBL/GenBank/DDBJ databases">
        <title>Function of individual gut microbiota members based on whole genome sequencing of pure cultures obtained from chicken caecum.</title>
        <authorList>
            <person name="Medvecky M."/>
            <person name="Cejkova D."/>
            <person name="Polansky O."/>
            <person name="Karasova D."/>
            <person name="Kubasova T."/>
            <person name="Cizek A."/>
            <person name="Rychlik I."/>
        </authorList>
    </citation>
    <scope>NUCLEOTIDE SEQUENCE [LARGE SCALE GENOMIC DNA]</scope>
    <source>
        <strain evidence="2">An75</strain>
    </source>
</reference>
<proteinExistence type="predicted"/>